<dbReference type="AlphaFoldDB" id="A0A0S2DHC2"/>
<organism evidence="1 2">
    <name type="scientific">Lysobacter enzymogenes</name>
    <dbReference type="NCBI Taxonomy" id="69"/>
    <lineage>
        <taxon>Bacteria</taxon>
        <taxon>Pseudomonadati</taxon>
        <taxon>Pseudomonadota</taxon>
        <taxon>Gammaproteobacteria</taxon>
        <taxon>Lysobacterales</taxon>
        <taxon>Lysobacteraceae</taxon>
        <taxon>Lysobacter</taxon>
    </lineage>
</organism>
<accession>A0A0S2DHC2</accession>
<proteinExistence type="predicted"/>
<dbReference type="Proteomes" id="UP000061569">
    <property type="component" value="Chromosome"/>
</dbReference>
<reference evidence="1 2" key="1">
    <citation type="submission" date="2015-11" db="EMBL/GenBank/DDBJ databases">
        <title>Genome sequences of Lysobacter enzymogenes strain C3 and Lysobacter antibioticus ATCC 29479.</title>
        <authorList>
            <person name="Kobayashi D.Y."/>
        </authorList>
    </citation>
    <scope>NUCLEOTIDE SEQUENCE [LARGE SCALE GENOMIC DNA]</scope>
    <source>
        <strain evidence="1 2">C3</strain>
    </source>
</reference>
<dbReference type="PATRIC" id="fig|69.6.peg.2404"/>
<protein>
    <submittedName>
        <fullName evidence="1">Uncharacterized protein</fullName>
    </submittedName>
</protein>
<evidence type="ECO:0000313" key="2">
    <source>
        <dbReference type="Proteomes" id="UP000061569"/>
    </source>
</evidence>
<sequence length="63" mass="6779">MACAQATETRSQHFTGRPRSVRLARNAQCVAFASQNASRARRFARSAKLGALSASQKARAQGD</sequence>
<dbReference type="KEGG" id="lez:GLE_2441"/>
<evidence type="ECO:0000313" key="1">
    <source>
        <dbReference type="EMBL" id="ALN57790.1"/>
    </source>
</evidence>
<dbReference type="EMBL" id="CP013140">
    <property type="protein sequence ID" value="ALN57790.1"/>
    <property type="molecule type" value="Genomic_DNA"/>
</dbReference>
<name>A0A0S2DHC2_LYSEN</name>
<gene>
    <name evidence="1" type="ORF">GLE_2441</name>
</gene>